<dbReference type="EMBL" id="JOKH01000004">
    <property type="protein sequence ID" value="KEQ16969.1"/>
    <property type="molecule type" value="Genomic_DNA"/>
</dbReference>
<comment type="caution">
    <text evidence="1">The sequence shown here is derived from an EMBL/GenBank/DDBJ whole genome shotgun (WGS) entry which is preliminary data.</text>
</comment>
<accession>A0A081NEU6</accession>
<gene>
    <name evidence="1" type="ORF">GZ78_20305</name>
</gene>
<dbReference type="Proteomes" id="UP000028073">
    <property type="component" value="Unassembled WGS sequence"/>
</dbReference>
<evidence type="ECO:0000313" key="1">
    <source>
        <dbReference type="EMBL" id="KEQ16969.1"/>
    </source>
</evidence>
<name>A0A081NEU6_9GAMM</name>
<reference evidence="1 2" key="1">
    <citation type="submission" date="2014-06" db="EMBL/GenBank/DDBJ databases">
        <title>Whole Genome Sequences of Three Symbiotic Endozoicomonas Bacteria.</title>
        <authorList>
            <person name="Neave M.J."/>
            <person name="Apprill A."/>
            <person name="Voolstra C.R."/>
        </authorList>
    </citation>
    <scope>NUCLEOTIDE SEQUENCE [LARGE SCALE GENOMIC DNA]</scope>
    <source>
        <strain evidence="1 2">DSM 25634</strain>
    </source>
</reference>
<dbReference type="STRING" id="1137799.GZ78_20305"/>
<proteinExistence type="predicted"/>
<organism evidence="1 2">
    <name type="scientific">Endozoicomonas numazuensis</name>
    <dbReference type="NCBI Taxonomy" id="1137799"/>
    <lineage>
        <taxon>Bacteria</taxon>
        <taxon>Pseudomonadati</taxon>
        <taxon>Pseudomonadota</taxon>
        <taxon>Gammaproteobacteria</taxon>
        <taxon>Oceanospirillales</taxon>
        <taxon>Endozoicomonadaceae</taxon>
        <taxon>Endozoicomonas</taxon>
    </lineage>
</organism>
<keyword evidence="2" id="KW-1185">Reference proteome</keyword>
<dbReference type="AlphaFoldDB" id="A0A081NEU6"/>
<evidence type="ECO:0000313" key="2">
    <source>
        <dbReference type="Proteomes" id="UP000028073"/>
    </source>
</evidence>
<protein>
    <submittedName>
        <fullName evidence="1">Uncharacterized protein</fullName>
    </submittedName>
</protein>
<sequence>MKNYGYLYGVVSFQVLLSMMKRRSALTGSALCFILAAPGWSAETPGKVAPLKGVKYLGSLVVPSDNQKKVTHITGAHFVPAENDSTGALYLLSGDAGAGFTGSNGLAEFSKPRYYKLDMSRVTLDPRDPSDHDLSPSEVSEHKLVEGKHAVTNPLWLNDGHIAPSGITTTKDGKLLISSSQSERDFTSTLDYRVFDIPAHIGLGYKHANRHSTDPDTRNTGFMKAMDTVHDYFPVPIVEAIPAAFVYLFWEMPKQVSRGSHWYDVGLTSKFLLTNSDDVKSGQVDSAFRLPKHYENTNWIPFHKGLSGIQQGLGVKSLDHVPGSNNYVSVTAGALVQDATKWTVRGTPPPARVVTFTTEQLAIEDKLLSEKHQNSNGLPPRGEVSTLSEKLYNFSYYEVVPRLRKQLKGDPIRTVSDIAILNNKQALFLEKTELPYSGALPRFVNRVFLVDLSSGKDFRGKTTFEGDELNNIFHKTPGDFLSRTLVFDSEHPDSLRLIPNNPDFNIHQTGYDAIALGPDTILGEKTFMLVSYDDGKPKGWNSQTRLMHFTLPARQ</sequence>